<dbReference type="EMBL" id="JAHESF010000068">
    <property type="protein sequence ID" value="MBT1701377.1"/>
    <property type="molecule type" value="Genomic_DNA"/>
</dbReference>
<dbReference type="InterPro" id="IPR039426">
    <property type="entry name" value="TonB-dep_rcpt-like"/>
</dbReference>
<feature type="domain" description="TonB-dependent receptor plug" evidence="14">
    <location>
        <begin position="135"/>
        <end position="242"/>
    </location>
</feature>
<dbReference type="SUPFAM" id="SSF56935">
    <property type="entry name" value="Porins"/>
    <property type="match status" value="1"/>
</dbReference>
<feature type="domain" description="TonB-dependent receptor-like beta-barrel" evidence="13">
    <location>
        <begin position="385"/>
        <end position="792"/>
    </location>
</feature>
<feature type="signal peptide" evidence="12">
    <location>
        <begin position="1"/>
        <end position="21"/>
    </location>
</feature>
<dbReference type="GO" id="GO:0015344">
    <property type="term" value="F:siderophore uptake transmembrane transporter activity"/>
    <property type="evidence" value="ECO:0007669"/>
    <property type="project" value="TreeGrafter"/>
</dbReference>
<protein>
    <submittedName>
        <fullName evidence="15">TonB-dependent receptor</fullName>
    </submittedName>
</protein>
<keyword evidence="2 10" id="KW-0813">Transport</keyword>
<evidence type="ECO:0000256" key="11">
    <source>
        <dbReference type="RuleBase" id="RU003357"/>
    </source>
</evidence>
<gene>
    <name evidence="15" type="ORF">KK083_31075</name>
</gene>
<evidence type="ECO:0000259" key="13">
    <source>
        <dbReference type="Pfam" id="PF00593"/>
    </source>
</evidence>
<keyword evidence="16" id="KW-1185">Reference proteome</keyword>
<dbReference type="InterPro" id="IPR012910">
    <property type="entry name" value="Plug_dom"/>
</dbReference>
<dbReference type="Gene3D" id="2.170.130.10">
    <property type="entry name" value="TonB-dependent receptor, plug domain"/>
    <property type="match status" value="1"/>
</dbReference>
<organism evidence="15 16">
    <name type="scientific">Chryseosolibacter histidini</name>
    <dbReference type="NCBI Taxonomy" id="2782349"/>
    <lineage>
        <taxon>Bacteria</taxon>
        <taxon>Pseudomonadati</taxon>
        <taxon>Bacteroidota</taxon>
        <taxon>Cytophagia</taxon>
        <taxon>Cytophagales</taxon>
        <taxon>Chryseotaleaceae</taxon>
        <taxon>Chryseosolibacter</taxon>
    </lineage>
</organism>
<evidence type="ECO:0000256" key="10">
    <source>
        <dbReference type="PROSITE-ProRule" id="PRU01360"/>
    </source>
</evidence>
<dbReference type="InterPro" id="IPR037066">
    <property type="entry name" value="Plug_dom_sf"/>
</dbReference>
<evidence type="ECO:0000256" key="9">
    <source>
        <dbReference type="ARBA" id="ARBA00023237"/>
    </source>
</evidence>
<evidence type="ECO:0000256" key="1">
    <source>
        <dbReference type="ARBA" id="ARBA00004571"/>
    </source>
</evidence>
<accession>A0AAP2GT79</accession>
<dbReference type="AlphaFoldDB" id="A0AAP2GT79"/>
<dbReference type="GO" id="GO:0044718">
    <property type="term" value="P:siderophore transmembrane transport"/>
    <property type="evidence" value="ECO:0007669"/>
    <property type="project" value="TreeGrafter"/>
</dbReference>
<keyword evidence="3 10" id="KW-1134">Transmembrane beta strand</keyword>
<keyword evidence="5 12" id="KW-0732">Signal</keyword>
<reference evidence="15 16" key="1">
    <citation type="submission" date="2021-05" db="EMBL/GenBank/DDBJ databases">
        <title>A Polyphasic approach of four new species of the genus Ohtaekwangia: Ohtaekwangia histidinii sp. nov., Ohtaekwangia cretensis sp. nov., Ohtaekwangia indiensis sp. nov., Ohtaekwangia reichenbachii sp. nov. from diverse environment.</title>
        <authorList>
            <person name="Octaviana S."/>
        </authorList>
    </citation>
    <scope>NUCLEOTIDE SEQUENCE [LARGE SCALE GENOMIC DNA]</scope>
    <source>
        <strain evidence="15 16">PWU4</strain>
    </source>
</reference>
<comment type="subcellular location">
    <subcellularLocation>
        <location evidence="1 10">Cell outer membrane</location>
        <topology evidence="1 10">Multi-pass membrane protein</topology>
    </subcellularLocation>
</comment>
<dbReference type="Pfam" id="PF00593">
    <property type="entry name" value="TonB_dep_Rec_b-barrel"/>
    <property type="match status" value="1"/>
</dbReference>
<dbReference type="InterPro" id="IPR000531">
    <property type="entry name" value="Beta-barrel_TonB"/>
</dbReference>
<evidence type="ECO:0000256" key="3">
    <source>
        <dbReference type="ARBA" id="ARBA00022452"/>
    </source>
</evidence>
<dbReference type="InterPro" id="IPR036942">
    <property type="entry name" value="Beta-barrel_TonB_sf"/>
</dbReference>
<sequence>MKHPTLVCLVAGMVMCWTLHAQTECRSAASEKYALGQFDEASRILKTCLPAIKNDNEKFQVHKLLAKIYIANDYYDSAAYYIREMLRTKPEYTPDPSEEPLTFVERFNEVKETFKHENLTDEIVTTATKRAQRSSDAPTTIYVRTREQILMRGYRNLIDLLEDIPEIEIQKNSISEFRNVVSIRGIAGNEKFIIMLDGVRITPPTGDPYTLGTNYSLVNAKRVEVILGPSSALYGVDAFSGIINIITLDATDVRRYNLSTSFGAYNTGDHSALLAASPARDVSLTLAGQYYHSAEPDFYNLYKSEFAWYREQYLPEGLVDVNGEPKQVSGVGDRKFEMPTFSYFVSGKLIFKDFEIGASRNMERHCSSVSVDPRYTLYTRDAFIAQTFQSIYARHTVTADDGRWALKSYLTSGQGALDPDSKFMNRYTEYEKGYKYQFSRSHKIEEQYERDLFRSTTMICGVSFEDLNALPKTADLPFRYDVKTPAAGQDIYYLNTDTVDAYGRSLRIAQDFHYLNYQNYGAYVQFNSTLVPFTELTLGGRFDHNTRFGGVFSPRLGVVVTPVPKIKAKLLFGTAFLAPSPWKAYSTFGSFEPAVTNGSVTGLQSPFFHIPNTALRPERLASLEGGAVVFLNTRLTVSVDAYYNRISDLINIQSPAGSGTFKGVDVTYVEKAINQGLAHMYGGAFNISSVHQIAPHNLNLQLSYAHTNGDIAGKPLTLTARHTVKASVDWSVHRFSLSTRLIFRTQSNSVITDAEGNFLQNNAFAVVNAFARYRLVENEMFDLGATLRFSNLTNARYYNAAAGQDSFYATPQDPIRIEGGISLGFR</sequence>
<dbReference type="Proteomes" id="UP001319200">
    <property type="component" value="Unassembled WGS sequence"/>
</dbReference>
<keyword evidence="7 10" id="KW-0472">Membrane</keyword>
<dbReference type="PANTHER" id="PTHR30069">
    <property type="entry name" value="TONB-DEPENDENT OUTER MEMBRANE RECEPTOR"/>
    <property type="match status" value="1"/>
</dbReference>
<evidence type="ECO:0000313" key="16">
    <source>
        <dbReference type="Proteomes" id="UP001319200"/>
    </source>
</evidence>
<evidence type="ECO:0000256" key="12">
    <source>
        <dbReference type="SAM" id="SignalP"/>
    </source>
</evidence>
<evidence type="ECO:0000313" key="15">
    <source>
        <dbReference type="EMBL" id="MBT1701377.1"/>
    </source>
</evidence>
<evidence type="ECO:0000256" key="7">
    <source>
        <dbReference type="ARBA" id="ARBA00023136"/>
    </source>
</evidence>
<evidence type="ECO:0000256" key="2">
    <source>
        <dbReference type="ARBA" id="ARBA00022448"/>
    </source>
</evidence>
<evidence type="ECO:0000256" key="4">
    <source>
        <dbReference type="ARBA" id="ARBA00022692"/>
    </source>
</evidence>
<keyword evidence="4 10" id="KW-0812">Transmembrane</keyword>
<evidence type="ECO:0000259" key="14">
    <source>
        <dbReference type="Pfam" id="PF07715"/>
    </source>
</evidence>
<dbReference type="GO" id="GO:0009279">
    <property type="term" value="C:cell outer membrane"/>
    <property type="evidence" value="ECO:0007669"/>
    <property type="project" value="UniProtKB-SubCell"/>
</dbReference>
<dbReference type="PANTHER" id="PTHR30069:SF29">
    <property type="entry name" value="HEMOGLOBIN AND HEMOGLOBIN-HAPTOGLOBIN-BINDING PROTEIN 1-RELATED"/>
    <property type="match status" value="1"/>
</dbReference>
<comment type="similarity">
    <text evidence="10 11">Belongs to the TonB-dependent receptor family.</text>
</comment>
<keyword evidence="9 10" id="KW-0998">Cell outer membrane</keyword>
<dbReference type="Pfam" id="PF07715">
    <property type="entry name" value="Plug"/>
    <property type="match status" value="1"/>
</dbReference>
<keyword evidence="8 15" id="KW-0675">Receptor</keyword>
<keyword evidence="6 11" id="KW-0798">TonB box</keyword>
<evidence type="ECO:0000256" key="8">
    <source>
        <dbReference type="ARBA" id="ARBA00023170"/>
    </source>
</evidence>
<proteinExistence type="inferred from homology"/>
<dbReference type="Gene3D" id="2.40.170.20">
    <property type="entry name" value="TonB-dependent receptor, beta-barrel domain"/>
    <property type="match status" value="1"/>
</dbReference>
<dbReference type="PROSITE" id="PS52016">
    <property type="entry name" value="TONB_DEPENDENT_REC_3"/>
    <property type="match status" value="1"/>
</dbReference>
<name>A0AAP2GT79_9BACT</name>
<evidence type="ECO:0000256" key="5">
    <source>
        <dbReference type="ARBA" id="ARBA00022729"/>
    </source>
</evidence>
<evidence type="ECO:0000256" key="6">
    <source>
        <dbReference type="ARBA" id="ARBA00023077"/>
    </source>
</evidence>
<feature type="chain" id="PRO_5042874947" evidence="12">
    <location>
        <begin position="22"/>
        <end position="826"/>
    </location>
</feature>
<comment type="caution">
    <text evidence="15">The sequence shown here is derived from an EMBL/GenBank/DDBJ whole genome shotgun (WGS) entry which is preliminary data.</text>
</comment>
<dbReference type="RefSeq" id="WP_254170060.1">
    <property type="nucleotide sequence ID" value="NZ_JAHESF010000068.1"/>
</dbReference>